<keyword evidence="4" id="KW-0560">Oxidoreductase</keyword>
<dbReference type="SUPFAM" id="SSF55424">
    <property type="entry name" value="FAD/NAD-linked reductases, dimerisation (C-terminal) domain"/>
    <property type="match status" value="1"/>
</dbReference>
<keyword evidence="8" id="KW-1185">Reference proteome</keyword>
<comment type="cofactor">
    <cofactor evidence="1">
        <name>FAD</name>
        <dbReference type="ChEBI" id="CHEBI:57692"/>
    </cofactor>
</comment>
<dbReference type="GO" id="GO:0005737">
    <property type="term" value="C:cytoplasm"/>
    <property type="evidence" value="ECO:0007669"/>
    <property type="project" value="TreeGrafter"/>
</dbReference>
<dbReference type="Gene3D" id="3.50.50.60">
    <property type="entry name" value="FAD/NAD(P)-binding domain"/>
    <property type="match status" value="2"/>
</dbReference>
<evidence type="ECO:0000259" key="5">
    <source>
        <dbReference type="Pfam" id="PF07992"/>
    </source>
</evidence>
<dbReference type="Pfam" id="PF07992">
    <property type="entry name" value="Pyr_redox_2"/>
    <property type="match status" value="1"/>
</dbReference>
<dbReference type="Pfam" id="PF14759">
    <property type="entry name" value="Reductase_C"/>
    <property type="match status" value="1"/>
</dbReference>
<keyword evidence="7" id="KW-0223">Dioxygenase</keyword>
<gene>
    <name evidence="7" type="ORF">GA0070613_6449</name>
</gene>
<dbReference type="AlphaFoldDB" id="A0A1C5K5I3"/>
<dbReference type="EMBL" id="LT607754">
    <property type="protein sequence ID" value="SCG78040.1"/>
    <property type="molecule type" value="Genomic_DNA"/>
</dbReference>
<dbReference type="InterPro" id="IPR036188">
    <property type="entry name" value="FAD/NAD-bd_sf"/>
</dbReference>
<dbReference type="InterPro" id="IPR016156">
    <property type="entry name" value="FAD/NAD-linked_Rdtase_dimer_sf"/>
</dbReference>
<dbReference type="RefSeq" id="WP_089015616.1">
    <property type="nucleotide sequence ID" value="NZ_LT607754.1"/>
</dbReference>
<sequence length="417" mass="44558">MTRRHDRSLNAVVIVGASLAGYRTAQALREFGFRGSLHLVGEEPHLPYNRPPLSKHYLARTSDESSIWLATLLELDALDLALALGRTAVNVDLCARYVELDDGERLAYDALVIATGARPRLIAGLTETSRPPSVHTLRTIEDGRRLSDVLLPRPDGRPTDVTVVGSGFIGSEVASTSLGLGAHVTLIDSGEAPMSAVLHSEMGHVLACRHRQAGINLRSNATVREIMVDSAADGGISTEVRLANGESLAADAVVVGVGVTPTTGWLQASGLQLDDGLVCDETLQAHEGVFAAGDVTRWGPPGERGRRLEHWTNAVAQAEHVAHNIMAGPDATPFDNIPYYWSDQFGFRLEVVGEPPAGCDLDFVWGTPQAASLVALYRKGNDVLGVVAIDARHQMVAVRRAVRGASSWASALDAIAW</sequence>
<dbReference type="GO" id="GO:0016651">
    <property type="term" value="F:oxidoreductase activity, acting on NAD(P)H"/>
    <property type="evidence" value="ECO:0007669"/>
    <property type="project" value="TreeGrafter"/>
</dbReference>
<dbReference type="PANTHER" id="PTHR43557:SF2">
    <property type="entry name" value="RIESKE DOMAIN-CONTAINING PROTEIN-RELATED"/>
    <property type="match status" value="1"/>
</dbReference>
<evidence type="ECO:0000256" key="1">
    <source>
        <dbReference type="ARBA" id="ARBA00001974"/>
    </source>
</evidence>
<feature type="domain" description="Reductase C-terminal" evidence="6">
    <location>
        <begin position="339"/>
        <end position="406"/>
    </location>
</feature>
<dbReference type="InterPro" id="IPR023753">
    <property type="entry name" value="FAD/NAD-binding_dom"/>
</dbReference>
<evidence type="ECO:0000313" key="7">
    <source>
        <dbReference type="EMBL" id="SCG78040.1"/>
    </source>
</evidence>
<dbReference type="PANTHER" id="PTHR43557">
    <property type="entry name" value="APOPTOSIS-INDUCING FACTOR 1"/>
    <property type="match status" value="1"/>
</dbReference>
<dbReference type="InterPro" id="IPR050446">
    <property type="entry name" value="FAD-oxidoreductase/Apoptosis"/>
</dbReference>
<dbReference type="OrthoDB" id="1145at2"/>
<evidence type="ECO:0000259" key="6">
    <source>
        <dbReference type="Pfam" id="PF14759"/>
    </source>
</evidence>
<proteinExistence type="predicted"/>
<dbReference type="Proteomes" id="UP000198221">
    <property type="component" value="Chromosome I"/>
</dbReference>
<organism evidence="7 8">
    <name type="scientific">Micromonospora inositola</name>
    <dbReference type="NCBI Taxonomy" id="47865"/>
    <lineage>
        <taxon>Bacteria</taxon>
        <taxon>Bacillati</taxon>
        <taxon>Actinomycetota</taxon>
        <taxon>Actinomycetes</taxon>
        <taxon>Micromonosporales</taxon>
        <taxon>Micromonosporaceae</taxon>
        <taxon>Micromonospora</taxon>
    </lineage>
</organism>
<dbReference type="SUPFAM" id="SSF51905">
    <property type="entry name" value="FAD/NAD(P)-binding domain"/>
    <property type="match status" value="1"/>
</dbReference>
<accession>A0A1C5K5I3</accession>
<evidence type="ECO:0000256" key="4">
    <source>
        <dbReference type="ARBA" id="ARBA00023002"/>
    </source>
</evidence>
<dbReference type="GO" id="GO:0051213">
    <property type="term" value="F:dioxygenase activity"/>
    <property type="evidence" value="ECO:0007669"/>
    <property type="project" value="UniProtKB-KW"/>
</dbReference>
<keyword evidence="2" id="KW-0285">Flavoprotein</keyword>
<evidence type="ECO:0000256" key="2">
    <source>
        <dbReference type="ARBA" id="ARBA00022630"/>
    </source>
</evidence>
<dbReference type="InterPro" id="IPR028202">
    <property type="entry name" value="Reductase_C"/>
</dbReference>
<keyword evidence="3" id="KW-0274">FAD</keyword>
<reference evidence="8" key="1">
    <citation type="submission" date="2016-06" db="EMBL/GenBank/DDBJ databases">
        <authorList>
            <person name="Varghese N."/>
            <person name="Submissions Spin"/>
        </authorList>
    </citation>
    <scope>NUCLEOTIDE SEQUENCE [LARGE SCALE GENOMIC DNA]</scope>
    <source>
        <strain evidence="8">DSM 43819</strain>
    </source>
</reference>
<name>A0A1C5K5I3_9ACTN</name>
<dbReference type="PRINTS" id="PR00368">
    <property type="entry name" value="FADPNR"/>
</dbReference>
<feature type="domain" description="FAD/NAD(P)-binding" evidence="5">
    <location>
        <begin position="11"/>
        <end position="318"/>
    </location>
</feature>
<evidence type="ECO:0000313" key="8">
    <source>
        <dbReference type="Proteomes" id="UP000198221"/>
    </source>
</evidence>
<protein>
    <submittedName>
        <fullName evidence="7">3-phenylpropionate/trans-cinnamate dioxygenase ferredoxin reductase subunit</fullName>
    </submittedName>
</protein>
<evidence type="ECO:0000256" key="3">
    <source>
        <dbReference type="ARBA" id="ARBA00022827"/>
    </source>
</evidence>
<dbReference type="Gene3D" id="3.30.390.30">
    <property type="match status" value="1"/>
</dbReference>
<dbReference type="PRINTS" id="PR00411">
    <property type="entry name" value="PNDRDTASEI"/>
</dbReference>